<name>A0ABV1NJ89_9GAMM</name>
<dbReference type="EMBL" id="JBEGCJ010000004">
    <property type="protein sequence ID" value="MEQ6917844.1"/>
    <property type="molecule type" value="Genomic_DNA"/>
</dbReference>
<dbReference type="InterPro" id="IPR003374">
    <property type="entry name" value="ApbE-like_sf"/>
</dbReference>
<keyword evidence="5 12" id="KW-0285">Flavoprotein</keyword>
<dbReference type="PIRSF" id="PIRSF006268">
    <property type="entry name" value="ApbE"/>
    <property type="match status" value="1"/>
</dbReference>
<keyword evidence="7 12" id="KW-0479">Metal-binding</keyword>
<dbReference type="PROSITE" id="PS51257">
    <property type="entry name" value="PROKAR_LIPOPROTEIN"/>
    <property type="match status" value="1"/>
</dbReference>
<keyword evidence="8 12" id="KW-0274">FAD</keyword>
<keyword evidence="6 12" id="KW-0808">Transferase</keyword>
<dbReference type="EC" id="2.7.1.180" evidence="3 12"/>
<evidence type="ECO:0000313" key="14">
    <source>
        <dbReference type="EMBL" id="MEQ6917844.1"/>
    </source>
</evidence>
<dbReference type="PANTHER" id="PTHR30040">
    <property type="entry name" value="THIAMINE BIOSYNTHESIS LIPOPROTEIN APBE"/>
    <property type="match status" value="1"/>
</dbReference>
<evidence type="ECO:0000256" key="1">
    <source>
        <dbReference type="ARBA" id="ARBA00001946"/>
    </source>
</evidence>
<sequence length="373" mass="40446">MTVLRPILLSLLLGLMLSGCSERDRPLDSPVTFEGDIFGTFYQVSISDPLTQGEAKELEEGFLAELEAVDAAMSTWRDDSELMDLNRAPPGEWQSLSDPLIEVLAIGQSVSEASGGAFDMTIGDLVNLWSFGPEARPREVPDDAVLAERLARIGPGSLEVDAEAGKARRLRDVFVDLSGVAKGHATDRVATYLDGQKLDHYLVNLGGEVKVSGYRDAESAPWRIGIEVPRDGRPEAQHVFALEDIALATSGDYRNYFEEQGQRYSHTLDPRTGRPIEHRLASVTVVHPSDVWADAWATALLVLGEQEGMALARERGLAVLMLARQGEGWTSLASPAFAERFGRATIDELDELGVTVVDGTSDGMAADAGRPVE</sequence>
<keyword evidence="13" id="KW-0449">Lipoprotein</keyword>
<dbReference type="Proteomes" id="UP001442468">
    <property type="component" value="Unassembled WGS sequence"/>
</dbReference>
<evidence type="ECO:0000256" key="5">
    <source>
        <dbReference type="ARBA" id="ARBA00022630"/>
    </source>
</evidence>
<comment type="function">
    <text evidence="13">Flavin transferase that catalyzes the transfer of the FMN moiety of FAD and its covalent binding to the hydroxyl group of a threonine residue in a target flavoprotein.</text>
</comment>
<evidence type="ECO:0000256" key="8">
    <source>
        <dbReference type="ARBA" id="ARBA00022827"/>
    </source>
</evidence>
<keyword evidence="15" id="KW-1185">Reference proteome</keyword>
<evidence type="ECO:0000256" key="7">
    <source>
        <dbReference type="ARBA" id="ARBA00022723"/>
    </source>
</evidence>
<dbReference type="InterPro" id="IPR024932">
    <property type="entry name" value="ApbE"/>
</dbReference>
<proteinExistence type="inferred from homology"/>
<keyword evidence="13" id="KW-0472">Membrane</keyword>
<comment type="subcellular location">
    <subcellularLocation>
        <location evidence="13">Cell inner membrane</location>
        <topology evidence="13">Lipid-anchor</topology>
        <orientation evidence="13">Periplasmic side</orientation>
    </subcellularLocation>
</comment>
<comment type="similarity">
    <text evidence="2 12 13">Belongs to the ApbE family.</text>
</comment>
<evidence type="ECO:0000256" key="12">
    <source>
        <dbReference type="PIRNR" id="PIRNR006268"/>
    </source>
</evidence>
<keyword evidence="13" id="KW-1003">Cell membrane</keyword>
<dbReference type="PANTHER" id="PTHR30040:SF2">
    <property type="entry name" value="FAD:PROTEIN FMN TRANSFERASE"/>
    <property type="match status" value="1"/>
</dbReference>
<dbReference type="SUPFAM" id="SSF143631">
    <property type="entry name" value="ApbE-like"/>
    <property type="match status" value="1"/>
</dbReference>
<evidence type="ECO:0000313" key="15">
    <source>
        <dbReference type="Proteomes" id="UP001442468"/>
    </source>
</evidence>
<dbReference type="Pfam" id="PF02424">
    <property type="entry name" value="ApbE"/>
    <property type="match status" value="1"/>
</dbReference>
<dbReference type="GO" id="GO:0016740">
    <property type="term" value="F:transferase activity"/>
    <property type="evidence" value="ECO:0007669"/>
    <property type="project" value="UniProtKB-KW"/>
</dbReference>
<protein>
    <recommendedName>
        <fullName evidence="4 12">FAD:protein FMN transferase</fullName>
        <ecNumber evidence="3 12">2.7.1.180</ecNumber>
    </recommendedName>
    <alternativeName>
        <fullName evidence="10 12">Flavin transferase</fullName>
    </alternativeName>
</protein>
<dbReference type="RefSeq" id="WP_349762108.1">
    <property type="nucleotide sequence ID" value="NZ_JBEGCJ010000004.1"/>
</dbReference>
<evidence type="ECO:0000256" key="4">
    <source>
        <dbReference type="ARBA" id="ARBA00016337"/>
    </source>
</evidence>
<dbReference type="Gene3D" id="3.10.520.10">
    <property type="entry name" value="ApbE-like domains"/>
    <property type="match status" value="1"/>
</dbReference>
<keyword evidence="13" id="KW-0997">Cell inner membrane</keyword>
<comment type="cofactor">
    <cofactor evidence="1 13">
        <name>Mg(2+)</name>
        <dbReference type="ChEBI" id="CHEBI:18420"/>
    </cofactor>
</comment>
<evidence type="ECO:0000256" key="3">
    <source>
        <dbReference type="ARBA" id="ARBA00011955"/>
    </source>
</evidence>
<comment type="caution">
    <text evidence="14">The sequence shown here is derived from an EMBL/GenBank/DDBJ whole genome shotgun (WGS) entry which is preliminary data.</text>
</comment>
<gene>
    <name evidence="14" type="ORF">ABE960_09950</name>
</gene>
<accession>A0ABV1NJ89</accession>
<comment type="catalytic activity">
    <reaction evidence="11 12 13">
        <text>L-threonyl-[protein] + FAD = FMN-L-threonyl-[protein] + AMP + H(+)</text>
        <dbReference type="Rhea" id="RHEA:36847"/>
        <dbReference type="Rhea" id="RHEA-COMP:11060"/>
        <dbReference type="Rhea" id="RHEA-COMP:11061"/>
        <dbReference type="ChEBI" id="CHEBI:15378"/>
        <dbReference type="ChEBI" id="CHEBI:30013"/>
        <dbReference type="ChEBI" id="CHEBI:57692"/>
        <dbReference type="ChEBI" id="CHEBI:74257"/>
        <dbReference type="ChEBI" id="CHEBI:456215"/>
        <dbReference type="EC" id="2.7.1.180"/>
    </reaction>
</comment>
<evidence type="ECO:0000256" key="9">
    <source>
        <dbReference type="ARBA" id="ARBA00022842"/>
    </source>
</evidence>
<evidence type="ECO:0000256" key="6">
    <source>
        <dbReference type="ARBA" id="ARBA00022679"/>
    </source>
</evidence>
<evidence type="ECO:0000256" key="13">
    <source>
        <dbReference type="RuleBase" id="RU363002"/>
    </source>
</evidence>
<reference evidence="14 15" key="1">
    <citation type="submission" date="2024-05" db="EMBL/GenBank/DDBJ databases">
        <title>Halomonas sp. SSM6 16S ribosomal RNA gene Genome sequencing and assembly.</title>
        <authorList>
            <person name="Yook S."/>
        </authorList>
    </citation>
    <scope>NUCLEOTIDE SEQUENCE [LARGE SCALE GENOMIC DNA]</scope>
    <source>
        <strain evidence="14 15">SSM6</strain>
    </source>
</reference>
<evidence type="ECO:0000256" key="11">
    <source>
        <dbReference type="ARBA" id="ARBA00048540"/>
    </source>
</evidence>
<organism evidence="14 15">
    <name type="scientific">Halomonas aquatica</name>
    <dbReference type="NCBI Taxonomy" id="3151123"/>
    <lineage>
        <taxon>Bacteria</taxon>
        <taxon>Pseudomonadati</taxon>
        <taxon>Pseudomonadota</taxon>
        <taxon>Gammaproteobacteria</taxon>
        <taxon>Oceanospirillales</taxon>
        <taxon>Halomonadaceae</taxon>
        <taxon>Halomonas</taxon>
    </lineage>
</organism>
<evidence type="ECO:0000256" key="2">
    <source>
        <dbReference type="ARBA" id="ARBA00008282"/>
    </source>
</evidence>
<keyword evidence="9 12" id="KW-0460">Magnesium</keyword>
<evidence type="ECO:0000256" key="10">
    <source>
        <dbReference type="ARBA" id="ARBA00031306"/>
    </source>
</evidence>